<sequence>MLRSKVKGRLKSFQTAFQTAFFIEVKQIGHYPCINCPTHSTKSSLKLHSPIFRLPCKIL</sequence>
<evidence type="ECO:0000313" key="1">
    <source>
        <dbReference type="EMBL" id="EET43482.1"/>
    </source>
</evidence>
<evidence type="ECO:0000313" key="2">
    <source>
        <dbReference type="Proteomes" id="UP000005365"/>
    </source>
</evidence>
<reference evidence="1" key="1">
    <citation type="submission" date="2009-07" db="EMBL/GenBank/DDBJ databases">
        <authorList>
            <person name="Weinstock G."/>
            <person name="Sodergren E."/>
            <person name="Clifton S."/>
            <person name="Fulton L."/>
            <person name="Fulton B."/>
            <person name="Courtney L."/>
            <person name="Fronick C."/>
            <person name="Harrison M."/>
            <person name="Strong C."/>
            <person name="Farmer C."/>
            <person name="Delahaunty K."/>
            <person name="Markovic C."/>
            <person name="Hall O."/>
            <person name="Minx P."/>
            <person name="Tomlinson C."/>
            <person name="Mitreva M."/>
            <person name="Nelson J."/>
            <person name="Hou S."/>
            <person name="Wollam A."/>
            <person name="Pepin K.H."/>
            <person name="Johnson M."/>
            <person name="Bhonagiri V."/>
            <person name="Nash W.E."/>
            <person name="Warren W."/>
            <person name="Chinwalla A."/>
            <person name="Mardis E.R."/>
            <person name="Wilson R.K."/>
        </authorList>
    </citation>
    <scope>NUCLEOTIDE SEQUENCE [LARGE SCALE GENOMIC DNA]</scope>
    <source>
        <strain evidence="1">ATCC 29256</strain>
    </source>
</reference>
<organism evidence="1 2">
    <name type="scientific">Neisseria sicca ATCC 29256</name>
    <dbReference type="NCBI Taxonomy" id="547045"/>
    <lineage>
        <taxon>Bacteria</taxon>
        <taxon>Pseudomonadati</taxon>
        <taxon>Pseudomonadota</taxon>
        <taxon>Betaproteobacteria</taxon>
        <taxon>Neisseriales</taxon>
        <taxon>Neisseriaceae</taxon>
        <taxon>Neisseria</taxon>
    </lineage>
</organism>
<accession>C6M838</accession>
<dbReference type="Proteomes" id="UP000005365">
    <property type="component" value="Unassembled WGS sequence"/>
</dbReference>
<protein>
    <submittedName>
        <fullName evidence="1">Uncharacterized protein</fullName>
    </submittedName>
</protein>
<dbReference type="EMBL" id="ACKO02000019">
    <property type="protein sequence ID" value="EET43482.1"/>
    <property type="molecule type" value="Genomic_DNA"/>
</dbReference>
<comment type="caution">
    <text evidence="1">The sequence shown here is derived from an EMBL/GenBank/DDBJ whole genome shotgun (WGS) entry which is preliminary data.</text>
</comment>
<name>C6M838_NEISI</name>
<dbReference type="AlphaFoldDB" id="C6M838"/>
<keyword evidence="2" id="KW-1185">Reference proteome</keyword>
<proteinExistence type="predicted"/>
<gene>
    <name evidence="1" type="ORF">NEISICOT_02703</name>
</gene>